<evidence type="ECO:0000256" key="5">
    <source>
        <dbReference type="ARBA" id="ARBA00023187"/>
    </source>
</evidence>
<keyword evidence="6" id="KW-0539">Nucleus</keyword>
<keyword evidence="5" id="KW-0508">mRNA splicing</keyword>
<dbReference type="Gene3D" id="2.30.30.100">
    <property type="match status" value="1"/>
</dbReference>
<dbReference type="GO" id="GO:0000387">
    <property type="term" value="P:spliceosomal snRNP assembly"/>
    <property type="evidence" value="ECO:0007669"/>
    <property type="project" value="InterPro"/>
</dbReference>
<evidence type="ECO:0000256" key="2">
    <source>
        <dbReference type="ARBA" id="ARBA00004514"/>
    </source>
</evidence>
<dbReference type="GO" id="GO:0051225">
    <property type="term" value="P:spindle assembly"/>
    <property type="evidence" value="ECO:0007669"/>
    <property type="project" value="InterPro"/>
</dbReference>
<evidence type="ECO:0000256" key="8">
    <source>
        <dbReference type="SAM" id="MobiDB-lite"/>
    </source>
</evidence>
<feature type="compositionally biased region" description="Basic and acidic residues" evidence="8">
    <location>
        <begin position="257"/>
        <end position="267"/>
    </location>
</feature>
<dbReference type="PANTHER" id="PTHR16219">
    <property type="entry name" value="AUGMIN SUBUNIT 4 FAMILY MEMBER"/>
    <property type="match status" value="1"/>
</dbReference>
<dbReference type="PANTHER" id="PTHR16219:SF1">
    <property type="entry name" value="HAUS AUGMIN-LIKE COMPLEX SUBUNIT 4"/>
    <property type="match status" value="1"/>
</dbReference>
<dbReference type="Pfam" id="PF01423">
    <property type="entry name" value="LSM"/>
    <property type="match status" value="1"/>
</dbReference>
<feature type="region of interest" description="Disordered" evidence="8">
    <location>
        <begin position="80"/>
        <end position="108"/>
    </location>
</feature>
<proteinExistence type="inferred from homology"/>
<dbReference type="InterPro" id="IPR034099">
    <property type="entry name" value="SmD3"/>
</dbReference>
<evidence type="ECO:0000256" key="3">
    <source>
        <dbReference type="ARBA" id="ARBA00008146"/>
    </source>
</evidence>
<dbReference type="GO" id="GO:0003723">
    <property type="term" value="F:RNA binding"/>
    <property type="evidence" value="ECO:0007669"/>
    <property type="project" value="InterPro"/>
</dbReference>
<dbReference type="SMART" id="SM00651">
    <property type="entry name" value="Sm"/>
    <property type="match status" value="1"/>
</dbReference>
<evidence type="ECO:0000256" key="6">
    <source>
        <dbReference type="ARBA" id="ARBA00023242"/>
    </source>
</evidence>
<feature type="compositionally biased region" description="Low complexity" evidence="8">
    <location>
        <begin position="83"/>
        <end position="108"/>
    </location>
</feature>
<dbReference type="Proteomes" id="UP000797356">
    <property type="component" value="Chromosome 9"/>
</dbReference>
<keyword evidence="11" id="KW-1185">Reference proteome</keyword>
<dbReference type="GO" id="GO:0005681">
    <property type="term" value="C:spliceosomal complex"/>
    <property type="evidence" value="ECO:0007669"/>
    <property type="project" value="InterPro"/>
</dbReference>
<dbReference type="Pfam" id="PF14735">
    <property type="entry name" value="HAUS4"/>
    <property type="match status" value="1"/>
</dbReference>
<evidence type="ECO:0000313" key="11">
    <source>
        <dbReference type="Proteomes" id="UP000797356"/>
    </source>
</evidence>
<dbReference type="FunFam" id="2.30.30.100:FF:000002">
    <property type="entry name" value="Small nuclear ribonucleoprotein Sm D3"/>
    <property type="match status" value="1"/>
</dbReference>
<comment type="similarity">
    <text evidence="3">Belongs to the snRNP core protein family.</text>
</comment>
<feature type="region of interest" description="Disordered" evidence="8">
    <location>
        <begin position="257"/>
        <end position="278"/>
    </location>
</feature>
<dbReference type="PROSITE" id="PS52002">
    <property type="entry name" value="SM"/>
    <property type="match status" value="1"/>
</dbReference>
<protein>
    <submittedName>
        <fullName evidence="10">Putative Small nuclear ribonucleoprotein SmD3b</fullName>
    </submittedName>
</protein>
<keyword evidence="7 10" id="KW-0687">Ribonucleoprotein</keyword>
<name>A0A8K0IKC6_COCNU</name>
<dbReference type="OrthoDB" id="6425924at2759"/>
<reference evidence="10" key="1">
    <citation type="journal article" date="2017" name="Gigascience">
        <title>The genome draft of coconut (Cocos nucifera).</title>
        <authorList>
            <person name="Xiao Y."/>
            <person name="Xu P."/>
            <person name="Fan H."/>
            <person name="Baudouin L."/>
            <person name="Xia W."/>
            <person name="Bocs S."/>
            <person name="Xu J."/>
            <person name="Li Q."/>
            <person name="Guo A."/>
            <person name="Zhou L."/>
            <person name="Li J."/>
            <person name="Wu Y."/>
            <person name="Ma Z."/>
            <person name="Armero A."/>
            <person name="Issali A.E."/>
            <person name="Liu N."/>
            <person name="Peng M."/>
            <person name="Yang Y."/>
        </authorList>
    </citation>
    <scope>NUCLEOTIDE SEQUENCE</scope>
    <source>
        <tissue evidence="10">Spear leaf of Hainan Tall coconut</tissue>
    </source>
</reference>
<dbReference type="InterPro" id="IPR010920">
    <property type="entry name" value="LSM_dom_sf"/>
</dbReference>
<dbReference type="InterPro" id="IPR029327">
    <property type="entry name" value="HAUS4"/>
</dbReference>
<accession>A0A8K0IKC6</accession>
<dbReference type="InterPro" id="IPR047575">
    <property type="entry name" value="Sm"/>
</dbReference>
<reference evidence="10" key="2">
    <citation type="submission" date="2019-07" db="EMBL/GenBank/DDBJ databases">
        <authorList>
            <person name="Yang Y."/>
            <person name="Bocs S."/>
            <person name="Baudouin L."/>
        </authorList>
    </citation>
    <scope>NUCLEOTIDE SEQUENCE</scope>
    <source>
        <tissue evidence="10">Spear leaf of Hainan Tall coconut</tissue>
    </source>
</reference>
<feature type="domain" description="Sm" evidence="9">
    <location>
        <begin position="283"/>
        <end position="355"/>
    </location>
</feature>
<evidence type="ECO:0000256" key="7">
    <source>
        <dbReference type="ARBA" id="ARBA00023274"/>
    </source>
</evidence>
<dbReference type="GO" id="GO:0070652">
    <property type="term" value="C:HAUS complex"/>
    <property type="evidence" value="ECO:0007669"/>
    <property type="project" value="InterPro"/>
</dbReference>
<dbReference type="GO" id="GO:0005829">
    <property type="term" value="C:cytosol"/>
    <property type="evidence" value="ECO:0007669"/>
    <property type="project" value="UniProtKB-SubCell"/>
</dbReference>
<organism evidence="10 11">
    <name type="scientific">Cocos nucifera</name>
    <name type="common">Coconut palm</name>
    <dbReference type="NCBI Taxonomy" id="13894"/>
    <lineage>
        <taxon>Eukaryota</taxon>
        <taxon>Viridiplantae</taxon>
        <taxon>Streptophyta</taxon>
        <taxon>Embryophyta</taxon>
        <taxon>Tracheophyta</taxon>
        <taxon>Spermatophyta</taxon>
        <taxon>Magnoliopsida</taxon>
        <taxon>Liliopsida</taxon>
        <taxon>Arecaceae</taxon>
        <taxon>Arecoideae</taxon>
        <taxon>Cocoseae</taxon>
        <taxon>Attaleinae</taxon>
        <taxon>Cocos</taxon>
    </lineage>
</organism>
<evidence type="ECO:0000313" key="10">
    <source>
        <dbReference type="EMBL" id="KAG1361059.1"/>
    </source>
</evidence>
<dbReference type="CDD" id="cd01721">
    <property type="entry name" value="Sm_D3"/>
    <property type="match status" value="1"/>
</dbReference>
<evidence type="ECO:0000256" key="1">
    <source>
        <dbReference type="ARBA" id="ARBA00004123"/>
    </source>
</evidence>
<evidence type="ECO:0000259" key="9">
    <source>
        <dbReference type="PROSITE" id="PS52002"/>
    </source>
</evidence>
<dbReference type="GO" id="GO:0051011">
    <property type="term" value="F:microtubule minus-end binding"/>
    <property type="evidence" value="ECO:0007669"/>
    <property type="project" value="TreeGrafter"/>
</dbReference>
<keyword evidence="4" id="KW-0507">mRNA processing</keyword>
<dbReference type="EMBL" id="CM017880">
    <property type="protein sequence ID" value="KAG1361059.1"/>
    <property type="molecule type" value="Genomic_DNA"/>
</dbReference>
<gene>
    <name evidence="10" type="ORF">COCNU_09G005220</name>
</gene>
<dbReference type="SUPFAM" id="SSF50182">
    <property type="entry name" value="Sm-like ribonucleoproteins"/>
    <property type="match status" value="1"/>
</dbReference>
<dbReference type="AlphaFoldDB" id="A0A8K0IKC6"/>
<evidence type="ECO:0000256" key="4">
    <source>
        <dbReference type="ARBA" id="ARBA00022664"/>
    </source>
</evidence>
<comment type="caution">
    <text evidence="10">The sequence shown here is derived from an EMBL/GenBank/DDBJ whole genome shotgun (WGS) entry which is preliminary data.</text>
</comment>
<dbReference type="InterPro" id="IPR001163">
    <property type="entry name" value="Sm_dom_euk/arc"/>
</dbReference>
<sequence>MAVYCEAIAMVEEYHQAVSAANLGGLRDIQGPGLYQQLGLKCSPQVYESLEHRLAVAEAAQRLRLPLLSKDGEIHEEEIEKLSMTSRSSLDSTTTSITPSSSSNSTSFNNSYATSNISMLGLASAPNSDMVEPRVGGVPNRFLGVTPAYLWQVQQEQPAMAVDMAEYQRSLVREIESRLEAKCDTLADVFAMDEIADSSSISQIASARLPERKYLLEATEEASIAYNKAVTRLREYQGVDPHFDTIARQYHDIVKGLESDADPERRGEGRRKKKKKMSRSLGIPVKLLHEASGNVVTVELKSGELYRGSIIECEDNWNCQLENITYTAKDGKVSQLEHVLIRGSKVRFMVVPDMLKNAPMFKRLDVRIRGKGSALGVGRGRAVAMRARAQAAGRAGAAAGRGGVPPVRR</sequence>
<feature type="compositionally biased region" description="Basic residues" evidence="8">
    <location>
        <begin position="268"/>
        <end position="278"/>
    </location>
</feature>
<comment type="subcellular location">
    <subcellularLocation>
        <location evidence="2">Cytoplasm</location>
        <location evidence="2">Cytosol</location>
    </subcellularLocation>
    <subcellularLocation>
        <location evidence="1">Nucleus</location>
    </subcellularLocation>
</comment>